<proteinExistence type="predicted"/>
<feature type="domain" description="AB hydrolase-1" evidence="1">
    <location>
        <begin position="7"/>
        <end position="236"/>
    </location>
</feature>
<dbReference type="PANTHER" id="PTHR37017">
    <property type="entry name" value="AB HYDROLASE-1 DOMAIN-CONTAINING PROTEIN-RELATED"/>
    <property type="match status" value="1"/>
</dbReference>
<gene>
    <name evidence="2" type="ORF">B0J12DRAFT_742628</name>
</gene>
<accession>A0ABQ8G6X9</accession>
<dbReference type="EMBL" id="JAGTJR010000021">
    <property type="protein sequence ID" value="KAH7044049.1"/>
    <property type="molecule type" value="Genomic_DNA"/>
</dbReference>
<dbReference type="Pfam" id="PF12697">
    <property type="entry name" value="Abhydrolase_6"/>
    <property type="match status" value="1"/>
</dbReference>
<dbReference type="Gene3D" id="3.40.50.1820">
    <property type="entry name" value="alpha/beta hydrolase"/>
    <property type="match status" value="1"/>
</dbReference>
<dbReference type="InterPro" id="IPR000073">
    <property type="entry name" value="AB_hydrolase_1"/>
</dbReference>
<keyword evidence="3" id="KW-1185">Reference proteome</keyword>
<dbReference type="Proteomes" id="UP000774617">
    <property type="component" value="Unassembled WGS sequence"/>
</dbReference>
<evidence type="ECO:0000313" key="3">
    <source>
        <dbReference type="Proteomes" id="UP000774617"/>
    </source>
</evidence>
<comment type="caution">
    <text evidence="2">The sequence shown here is derived from an EMBL/GenBank/DDBJ whole genome shotgun (WGS) entry which is preliminary data.</text>
</comment>
<organism evidence="2 3">
    <name type="scientific">Macrophomina phaseolina</name>
    <dbReference type="NCBI Taxonomy" id="35725"/>
    <lineage>
        <taxon>Eukaryota</taxon>
        <taxon>Fungi</taxon>
        <taxon>Dikarya</taxon>
        <taxon>Ascomycota</taxon>
        <taxon>Pezizomycotina</taxon>
        <taxon>Dothideomycetes</taxon>
        <taxon>Dothideomycetes incertae sedis</taxon>
        <taxon>Botryosphaeriales</taxon>
        <taxon>Botryosphaeriaceae</taxon>
        <taxon>Macrophomina</taxon>
    </lineage>
</organism>
<dbReference type="PANTHER" id="PTHR37017:SF11">
    <property type="entry name" value="ESTERASE_LIPASE_THIOESTERASE DOMAIN-CONTAINING PROTEIN"/>
    <property type="match status" value="1"/>
</dbReference>
<dbReference type="InterPro" id="IPR052897">
    <property type="entry name" value="Sec-Metab_Biosynth_Hydrolase"/>
</dbReference>
<dbReference type="GO" id="GO:0016787">
    <property type="term" value="F:hydrolase activity"/>
    <property type="evidence" value="ECO:0007669"/>
    <property type="project" value="UniProtKB-KW"/>
</dbReference>
<dbReference type="InterPro" id="IPR029058">
    <property type="entry name" value="AB_hydrolase_fold"/>
</dbReference>
<evidence type="ECO:0000259" key="1">
    <source>
        <dbReference type="Pfam" id="PF12697"/>
    </source>
</evidence>
<evidence type="ECO:0000313" key="2">
    <source>
        <dbReference type="EMBL" id="KAH7044049.1"/>
    </source>
</evidence>
<dbReference type="SUPFAM" id="SSF53474">
    <property type="entry name" value="alpha/beta-Hydrolases"/>
    <property type="match status" value="1"/>
</dbReference>
<sequence length="249" mass="27069">MSNKPTIVFAPGAWHTPDCFDLVREQLHARGWATDAVAYPSVGAEPPNKGLAEDAAAVRAVLERLADEGKEIVLTVHSYGGLVGQNAVEGLGYKQRQAAGKKGGVIQFVYLAAFVAPKGATIKQMLGGQFLPWMKFEGDYCHAQTPEQVFYHDVDSEGQKKAIAALKHNSARIFTDEVLYEPWHDISCFYLFCEADQALPLSIQQQMAQALGPNAASFTSVGSHSPFLSQPKEVVEGLEHAARVGQEKL</sequence>
<protein>
    <submittedName>
        <fullName evidence="2">Alpha/beta hydrolase fold-1</fullName>
    </submittedName>
</protein>
<reference evidence="2 3" key="1">
    <citation type="journal article" date="2021" name="Nat. Commun.">
        <title>Genetic determinants of endophytism in the Arabidopsis root mycobiome.</title>
        <authorList>
            <person name="Mesny F."/>
            <person name="Miyauchi S."/>
            <person name="Thiergart T."/>
            <person name="Pickel B."/>
            <person name="Atanasova L."/>
            <person name="Karlsson M."/>
            <person name="Huettel B."/>
            <person name="Barry K.W."/>
            <person name="Haridas S."/>
            <person name="Chen C."/>
            <person name="Bauer D."/>
            <person name="Andreopoulos W."/>
            <person name="Pangilinan J."/>
            <person name="LaButti K."/>
            <person name="Riley R."/>
            <person name="Lipzen A."/>
            <person name="Clum A."/>
            <person name="Drula E."/>
            <person name="Henrissat B."/>
            <person name="Kohler A."/>
            <person name="Grigoriev I.V."/>
            <person name="Martin F.M."/>
            <person name="Hacquard S."/>
        </authorList>
    </citation>
    <scope>NUCLEOTIDE SEQUENCE [LARGE SCALE GENOMIC DNA]</scope>
    <source>
        <strain evidence="2 3">MPI-SDFR-AT-0080</strain>
    </source>
</reference>
<keyword evidence="2" id="KW-0378">Hydrolase</keyword>
<name>A0ABQ8G6X9_9PEZI</name>